<dbReference type="PRINTS" id="PR00837">
    <property type="entry name" value="V5TPXLIKE"/>
</dbReference>
<gene>
    <name evidence="2" type="ORF">EV356DRAFT_417559</name>
</gene>
<dbReference type="Gene3D" id="3.40.33.10">
    <property type="entry name" value="CAP"/>
    <property type="match status" value="1"/>
</dbReference>
<dbReference type="FunFam" id="3.40.33.10:FF:000018">
    <property type="entry name" value="SCP-like extracellular protein, putative"/>
    <property type="match status" value="1"/>
</dbReference>
<feature type="domain" description="SCP" evidence="1">
    <location>
        <begin position="59"/>
        <end position="206"/>
    </location>
</feature>
<dbReference type="InterPro" id="IPR018244">
    <property type="entry name" value="Allrgn_V5/Tpx1_CS"/>
</dbReference>
<feature type="non-terminal residue" evidence="2">
    <location>
        <position position="1"/>
    </location>
</feature>
<organism evidence="2 3">
    <name type="scientific">Viridothelium virens</name>
    <name type="common">Speckled blister lichen</name>
    <name type="synonym">Trypethelium virens</name>
    <dbReference type="NCBI Taxonomy" id="1048519"/>
    <lineage>
        <taxon>Eukaryota</taxon>
        <taxon>Fungi</taxon>
        <taxon>Dikarya</taxon>
        <taxon>Ascomycota</taxon>
        <taxon>Pezizomycotina</taxon>
        <taxon>Dothideomycetes</taxon>
        <taxon>Dothideomycetes incertae sedis</taxon>
        <taxon>Trypetheliales</taxon>
        <taxon>Trypetheliaceae</taxon>
        <taxon>Viridothelium</taxon>
    </lineage>
</organism>
<evidence type="ECO:0000259" key="1">
    <source>
        <dbReference type="SMART" id="SM00198"/>
    </source>
</evidence>
<proteinExistence type="predicted"/>
<accession>A0A6A6GXQ0</accession>
<dbReference type="AlphaFoldDB" id="A0A6A6GXQ0"/>
<reference evidence="2" key="1">
    <citation type="journal article" date="2020" name="Stud. Mycol.">
        <title>101 Dothideomycetes genomes: a test case for predicting lifestyles and emergence of pathogens.</title>
        <authorList>
            <person name="Haridas S."/>
            <person name="Albert R."/>
            <person name="Binder M."/>
            <person name="Bloem J."/>
            <person name="Labutti K."/>
            <person name="Salamov A."/>
            <person name="Andreopoulos B."/>
            <person name="Baker S."/>
            <person name="Barry K."/>
            <person name="Bills G."/>
            <person name="Bluhm B."/>
            <person name="Cannon C."/>
            <person name="Castanera R."/>
            <person name="Culley D."/>
            <person name="Daum C."/>
            <person name="Ezra D."/>
            <person name="Gonzalez J."/>
            <person name="Henrissat B."/>
            <person name="Kuo A."/>
            <person name="Liang C."/>
            <person name="Lipzen A."/>
            <person name="Lutzoni F."/>
            <person name="Magnuson J."/>
            <person name="Mondo S."/>
            <person name="Nolan M."/>
            <person name="Ohm R."/>
            <person name="Pangilinan J."/>
            <person name="Park H.-J."/>
            <person name="Ramirez L."/>
            <person name="Alfaro M."/>
            <person name="Sun H."/>
            <person name="Tritt A."/>
            <person name="Yoshinaga Y."/>
            <person name="Zwiers L.-H."/>
            <person name="Turgeon B."/>
            <person name="Goodwin S."/>
            <person name="Spatafora J."/>
            <person name="Crous P."/>
            <person name="Grigoriev I."/>
        </authorList>
    </citation>
    <scope>NUCLEOTIDE SEQUENCE</scope>
    <source>
        <strain evidence="2">Tuck. ex Michener</strain>
    </source>
</reference>
<protein>
    <submittedName>
        <fullName evidence="2">PR-1-like protein</fullName>
    </submittedName>
</protein>
<dbReference type="Proteomes" id="UP000800092">
    <property type="component" value="Unassembled WGS sequence"/>
</dbReference>
<dbReference type="Pfam" id="PF00188">
    <property type="entry name" value="CAP"/>
    <property type="match status" value="1"/>
</dbReference>
<dbReference type="SUPFAM" id="SSF55797">
    <property type="entry name" value="PR-1-like"/>
    <property type="match status" value="1"/>
</dbReference>
<evidence type="ECO:0000313" key="3">
    <source>
        <dbReference type="Proteomes" id="UP000800092"/>
    </source>
</evidence>
<dbReference type="InterPro" id="IPR001283">
    <property type="entry name" value="CRISP-related"/>
</dbReference>
<dbReference type="SMART" id="SM00198">
    <property type="entry name" value="SCP"/>
    <property type="match status" value="1"/>
</dbReference>
<dbReference type="OrthoDB" id="337038at2759"/>
<feature type="non-terminal residue" evidence="2">
    <location>
        <position position="228"/>
    </location>
</feature>
<dbReference type="EMBL" id="ML991839">
    <property type="protein sequence ID" value="KAF2230576.1"/>
    <property type="molecule type" value="Genomic_DNA"/>
</dbReference>
<name>A0A6A6GXQ0_VIRVR</name>
<dbReference type="InterPro" id="IPR014044">
    <property type="entry name" value="CAP_dom"/>
</dbReference>
<keyword evidence="3" id="KW-1185">Reference proteome</keyword>
<sequence length="228" mass="23886">PSAYNIATSISVSSSRVASQVSTGARFTSSLPVLATSSSDEVPFPVSSSIPNGDAQPSTFASMVVDHHNAHRANHSAPDLAWDQDLANTAAKIADSCYYAHNIAMDGGGYGQNIAAGAPPSNISAVITDSFYNGEVNYFDGLYGEPSPDMSKFENWGHFSQIVWKATGFVGCAVRNCTIESLGNVGADVAPFFTVCNYKGAGNVGGEYAENIGQPLGHPTINYDTFGL</sequence>
<dbReference type="PANTHER" id="PTHR10334">
    <property type="entry name" value="CYSTEINE-RICH SECRETORY PROTEIN-RELATED"/>
    <property type="match status" value="1"/>
</dbReference>
<dbReference type="PROSITE" id="PS01009">
    <property type="entry name" value="CRISP_1"/>
    <property type="match status" value="1"/>
</dbReference>
<dbReference type="GO" id="GO:0005576">
    <property type="term" value="C:extracellular region"/>
    <property type="evidence" value="ECO:0007669"/>
    <property type="project" value="InterPro"/>
</dbReference>
<evidence type="ECO:0000313" key="2">
    <source>
        <dbReference type="EMBL" id="KAF2230576.1"/>
    </source>
</evidence>
<dbReference type="InterPro" id="IPR035940">
    <property type="entry name" value="CAP_sf"/>
</dbReference>